<name>A0A1M6IZH0_9FIRM</name>
<dbReference type="RefSeq" id="WP_073028013.1">
    <property type="nucleotide sequence ID" value="NZ_FQZS01000043.1"/>
</dbReference>
<organism evidence="1 2">
    <name type="scientific">Lutispora thermophila DSM 19022</name>
    <dbReference type="NCBI Taxonomy" id="1122184"/>
    <lineage>
        <taxon>Bacteria</taxon>
        <taxon>Bacillati</taxon>
        <taxon>Bacillota</taxon>
        <taxon>Clostridia</taxon>
        <taxon>Lutisporales</taxon>
        <taxon>Lutisporaceae</taxon>
        <taxon>Lutispora</taxon>
    </lineage>
</organism>
<gene>
    <name evidence="1" type="ORF">SAMN02745176_03448</name>
</gene>
<evidence type="ECO:0000313" key="1">
    <source>
        <dbReference type="EMBL" id="SHJ39742.1"/>
    </source>
</evidence>
<protein>
    <submittedName>
        <fullName evidence="1">Uncharacterized protein</fullName>
    </submittedName>
</protein>
<evidence type="ECO:0000313" key="2">
    <source>
        <dbReference type="Proteomes" id="UP000184442"/>
    </source>
</evidence>
<proteinExistence type="predicted"/>
<dbReference type="Proteomes" id="UP000184442">
    <property type="component" value="Unassembled WGS sequence"/>
</dbReference>
<dbReference type="AlphaFoldDB" id="A0A1M6IZH0"/>
<reference evidence="1 2" key="1">
    <citation type="submission" date="2016-11" db="EMBL/GenBank/DDBJ databases">
        <authorList>
            <person name="Jaros S."/>
            <person name="Januszkiewicz K."/>
            <person name="Wedrychowicz H."/>
        </authorList>
    </citation>
    <scope>NUCLEOTIDE SEQUENCE [LARGE SCALE GENOMIC DNA]</scope>
    <source>
        <strain evidence="1 2">DSM 19022</strain>
    </source>
</reference>
<sequence length="70" mass="8095">MLGMEHFPGQSQINIMLKRMDKESVEQLQNIHHELFMNYSSSVYSTDNIVIDIDQSGLVANAKSYEFDQK</sequence>
<keyword evidence="2" id="KW-1185">Reference proteome</keyword>
<dbReference type="EMBL" id="FQZS01000043">
    <property type="protein sequence ID" value="SHJ39742.1"/>
    <property type="molecule type" value="Genomic_DNA"/>
</dbReference>
<accession>A0A1M6IZH0</accession>